<feature type="region of interest" description="Disordered" evidence="1">
    <location>
        <begin position="1"/>
        <end position="35"/>
    </location>
</feature>
<reference evidence="2 3" key="1">
    <citation type="submission" date="2020-08" db="EMBL/GenBank/DDBJ databases">
        <title>Genomic Encyclopedia of Type Strains, Phase IV (KMG-IV): sequencing the most valuable type-strain genomes for metagenomic binning, comparative biology and taxonomic classification.</title>
        <authorList>
            <person name="Goeker M."/>
        </authorList>
    </citation>
    <scope>NUCLEOTIDE SEQUENCE [LARGE SCALE GENOMIC DNA]</scope>
    <source>
        <strain evidence="2 3">DSM 100039</strain>
    </source>
</reference>
<gene>
    <name evidence="2" type="ORF">HNQ71_004573</name>
</gene>
<evidence type="ECO:0000313" key="3">
    <source>
        <dbReference type="Proteomes" id="UP000556329"/>
    </source>
</evidence>
<evidence type="ECO:0000313" key="2">
    <source>
        <dbReference type="EMBL" id="MBB6411885.1"/>
    </source>
</evidence>
<dbReference type="Proteomes" id="UP000556329">
    <property type="component" value="Unassembled WGS sequence"/>
</dbReference>
<dbReference type="EMBL" id="JACHEF010000004">
    <property type="protein sequence ID" value="MBB6411885.1"/>
    <property type="molecule type" value="Genomic_DNA"/>
</dbReference>
<feature type="region of interest" description="Disordered" evidence="1">
    <location>
        <begin position="106"/>
        <end position="134"/>
    </location>
</feature>
<keyword evidence="3" id="KW-1185">Reference proteome</keyword>
<dbReference type="AlphaFoldDB" id="A0A841PU50"/>
<comment type="caution">
    <text evidence="2">The sequence shown here is derived from an EMBL/GenBank/DDBJ whole genome shotgun (WGS) entry which is preliminary data.</text>
</comment>
<protein>
    <submittedName>
        <fullName evidence="2">Uncharacterized protein</fullName>
    </submittedName>
</protein>
<evidence type="ECO:0000256" key="1">
    <source>
        <dbReference type="SAM" id="MobiDB-lite"/>
    </source>
</evidence>
<accession>A0A841PU50</accession>
<sequence length="224" mass="24035">MAAERRLVGWRHPPHGDAQAHGSNGSARSRQAGAQVEVSVGRSGAASCRRCRRCVSPSHTGSRLLGSVHPDTNAQTIVLPSSGLRHWPDRHQRKWESLSRLGSTAAPCSSTRAAQSSVTATALGAEPSSRDSEPSNYLRALIEAHKTAYTEFGKALHEIGGGSGDPARASREEERALLAICGYPAVREGDRLAKARYLLEIEARGELDLAEHMQAVLRSTMLKG</sequence>
<feature type="compositionally biased region" description="Polar residues" evidence="1">
    <location>
        <begin position="106"/>
        <end position="120"/>
    </location>
</feature>
<name>A0A841PU50_9HYPH</name>
<proteinExistence type="predicted"/>
<organism evidence="2 3">
    <name type="scientific">Mesorhizobium sangaii</name>
    <dbReference type="NCBI Taxonomy" id="505389"/>
    <lineage>
        <taxon>Bacteria</taxon>
        <taxon>Pseudomonadati</taxon>
        <taxon>Pseudomonadota</taxon>
        <taxon>Alphaproteobacteria</taxon>
        <taxon>Hyphomicrobiales</taxon>
        <taxon>Phyllobacteriaceae</taxon>
        <taxon>Mesorhizobium</taxon>
    </lineage>
</organism>